<dbReference type="GO" id="GO:0006401">
    <property type="term" value="P:RNA catabolic process"/>
    <property type="evidence" value="ECO:0007669"/>
    <property type="project" value="TreeGrafter"/>
</dbReference>
<dbReference type="AlphaFoldDB" id="A0A6J1E0X1"/>
<accession>A0A6J1E0X1</accession>
<dbReference type="CDD" id="cd01061">
    <property type="entry name" value="RNase_T2_euk"/>
    <property type="match status" value="1"/>
</dbReference>
<feature type="signal peptide" evidence="5">
    <location>
        <begin position="1"/>
        <end position="21"/>
    </location>
</feature>
<dbReference type="RefSeq" id="XP_022158939.1">
    <property type="nucleotide sequence ID" value="XM_022303247.1"/>
</dbReference>
<feature type="active site" evidence="3">
    <location>
        <position position="110"/>
    </location>
</feature>
<feature type="active site" evidence="3">
    <location>
        <position position="59"/>
    </location>
</feature>
<evidence type="ECO:0000313" key="7">
    <source>
        <dbReference type="RefSeq" id="XP_022158939.1"/>
    </source>
</evidence>
<dbReference type="PANTHER" id="PTHR11240:SF61">
    <property type="entry name" value="EXTRACELLULAR RIBONUCLEASE LE-LIKE ISOFORM X1"/>
    <property type="match status" value="1"/>
</dbReference>
<gene>
    <name evidence="7" type="primary">LOC111025395</name>
</gene>
<dbReference type="SUPFAM" id="SSF55895">
    <property type="entry name" value="Ribonuclease Rh-like"/>
    <property type="match status" value="1"/>
</dbReference>
<dbReference type="Proteomes" id="UP000504603">
    <property type="component" value="Unplaced"/>
</dbReference>
<dbReference type="GO" id="GO:0003723">
    <property type="term" value="F:RNA binding"/>
    <property type="evidence" value="ECO:0007669"/>
    <property type="project" value="InterPro"/>
</dbReference>
<evidence type="ECO:0000256" key="5">
    <source>
        <dbReference type="SAM" id="SignalP"/>
    </source>
</evidence>
<evidence type="ECO:0000256" key="1">
    <source>
        <dbReference type="ARBA" id="ARBA00007469"/>
    </source>
</evidence>
<feature type="active site" evidence="3">
    <location>
        <position position="114"/>
    </location>
</feature>
<dbReference type="PANTHER" id="PTHR11240">
    <property type="entry name" value="RIBONUCLEASE T2"/>
    <property type="match status" value="1"/>
</dbReference>
<dbReference type="InterPro" id="IPR001568">
    <property type="entry name" value="RNase_T2-like"/>
</dbReference>
<keyword evidence="6" id="KW-1185">Reference proteome</keyword>
<protein>
    <submittedName>
        <fullName evidence="7">Ribonuclease MC-like</fullName>
    </submittedName>
</protein>
<proteinExistence type="inferred from homology"/>
<dbReference type="KEGG" id="mcha:111025395"/>
<dbReference type="GO" id="GO:0033897">
    <property type="term" value="F:ribonuclease T2 activity"/>
    <property type="evidence" value="ECO:0007669"/>
    <property type="project" value="InterPro"/>
</dbReference>
<dbReference type="GO" id="GO:0005576">
    <property type="term" value="C:extracellular region"/>
    <property type="evidence" value="ECO:0007669"/>
    <property type="project" value="TreeGrafter"/>
</dbReference>
<dbReference type="InterPro" id="IPR033130">
    <property type="entry name" value="RNase_T2_His_AS_2"/>
</dbReference>
<evidence type="ECO:0000256" key="4">
    <source>
        <dbReference type="RuleBase" id="RU004328"/>
    </source>
</evidence>
<keyword evidence="5" id="KW-0732">Signal</keyword>
<organism evidence="6 7">
    <name type="scientific">Momordica charantia</name>
    <name type="common">Bitter gourd</name>
    <name type="synonym">Balsam pear</name>
    <dbReference type="NCBI Taxonomy" id="3673"/>
    <lineage>
        <taxon>Eukaryota</taxon>
        <taxon>Viridiplantae</taxon>
        <taxon>Streptophyta</taxon>
        <taxon>Embryophyta</taxon>
        <taxon>Tracheophyta</taxon>
        <taxon>Spermatophyta</taxon>
        <taxon>Magnoliopsida</taxon>
        <taxon>eudicotyledons</taxon>
        <taxon>Gunneridae</taxon>
        <taxon>Pentapetalae</taxon>
        <taxon>rosids</taxon>
        <taxon>fabids</taxon>
        <taxon>Cucurbitales</taxon>
        <taxon>Cucurbitaceae</taxon>
        <taxon>Momordiceae</taxon>
        <taxon>Momordica</taxon>
    </lineage>
</organism>
<evidence type="ECO:0000256" key="2">
    <source>
        <dbReference type="ARBA" id="ARBA00023157"/>
    </source>
</evidence>
<reference evidence="7" key="1">
    <citation type="submission" date="2025-08" db="UniProtKB">
        <authorList>
            <consortium name="RefSeq"/>
        </authorList>
    </citation>
    <scope>IDENTIFICATION</scope>
    <source>
        <strain evidence="7">OHB3-1</strain>
    </source>
</reference>
<comment type="similarity">
    <text evidence="1 4">Belongs to the RNase T2 family.</text>
</comment>
<dbReference type="InterPro" id="IPR036430">
    <property type="entry name" value="RNase_T2-like_sf"/>
</dbReference>
<dbReference type="InterPro" id="IPR033697">
    <property type="entry name" value="Ribonuclease_T2_eukaryotic"/>
</dbReference>
<dbReference type="GeneID" id="111025395"/>
<evidence type="ECO:0000256" key="3">
    <source>
        <dbReference type="PIRSR" id="PIRSR633697-1"/>
    </source>
</evidence>
<dbReference type="Gene3D" id="3.90.730.10">
    <property type="entry name" value="Ribonuclease T2-like"/>
    <property type="match status" value="1"/>
</dbReference>
<feature type="chain" id="PRO_5026918115" evidence="5">
    <location>
        <begin position="22"/>
        <end position="230"/>
    </location>
</feature>
<dbReference type="OrthoDB" id="1613744at2759"/>
<dbReference type="Pfam" id="PF00445">
    <property type="entry name" value="Ribonuclease_T2"/>
    <property type="match status" value="1"/>
</dbReference>
<evidence type="ECO:0000313" key="6">
    <source>
        <dbReference type="Proteomes" id="UP000504603"/>
    </source>
</evidence>
<name>A0A6J1E0X1_MOMCH</name>
<keyword evidence="2" id="KW-1015">Disulfide bond</keyword>
<sequence length="230" mass="26392">MGKREILLVLSMFLAISSSEGVNEFDYYQVVLQWQPATCSSATLKTVCVQPPEDRYSVHGVWPSLSSGYLPTCSGTPPYDARMILTIQARLDQDWPNVITGQNPQFWSYEWTKHGTCSSAYLNQFHYFNFGLWVYTNYDLQSILYQYGIYPNGQQYTKTVVQNAIYSATGKWPALRCNNNYRTGNMQLHEISLCFSKNGQILIDCPFNVVTCNEYFVWNSWSYSASVAKE</sequence>
<dbReference type="PROSITE" id="PS00531">
    <property type="entry name" value="RNASE_T2_2"/>
    <property type="match status" value="1"/>
</dbReference>